<name>A0A547Q910_9RHOB</name>
<reference evidence="6 7" key="1">
    <citation type="submission" date="2019-06" db="EMBL/GenBank/DDBJ databases">
        <title>Paenimaribius caenipelagi gen. nov., sp. nov., isolated from a tidal flat.</title>
        <authorList>
            <person name="Yoon J.-H."/>
        </authorList>
    </citation>
    <scope>NUCLEOTIDE SEQUENCE [LARGE SCALE GENOMIC DNA]</scope>
    <source>
        <strain evidence="6 7">JBTF-M29</strain>
    </source>
</reference>
<dbReference type="GO" id="GO:0003677">
    <property type="term" value="F:DNA binding"/>
    <property type="evidence" value="ECO:0007669"/>
    <property type="project" value="UniProtKB-KW"/>
</dbReference>
<gene>
    <name evidence="6" type="ORF">FEV53_03460</name>
</gene>
<comment type="caution">
    <text evidence="6">The sequence shown here is derived from an EMBL/GenBank/DDBJ whole genome shotgun (WGS) entry which is preliminary data.</text>
</comment>
<dbReference type="PANTHER" id="PTHR30363">
    <property type="entry name" value="HTH-TYPE TRANSCRIPTIONAL REGULATOR SRLR-RELATED"/>
    <property type="match status" value="1"/>
</dbReference>
<evidence type="ECO:0000256" key="2">
    <source>
        <dbReference type="ARBA" id="ARBA00023015"/>
    </source>
</evidence>
<evidence type="ECO:0000256" key="1">
    <source>
        <dbReference type="ARBA" id="ARBA00022491"/>
    </source>
</evidence>
<dbReference type="AlphaFoldDB" id="A0A547Q910"/>
<dbReference type="Gene3D" id="1.10.10.10">
    <property type="entry name" value="Winged helix-like DNA-binding domain superfamily/Winged helix DNA-binding domain"/>
    <property type="match status" value="1"/>
</dbReference>
<dbReference type="InterPro" id="IPR036390">
    <property type="entry name" value="WH_DNA-bd_sf"/>
</dbReference>
<dbReference type="GO" id="GO:0003700">
    <property type="term" value="F:DNA-binding transcription factor activity"/>
    <property type="evidence" value="ECO:0007669"/>
    <property type="project" value="InterPro"/>
</dbReference>
<dbReference type="InterPro" id="IPR050313">
    <property type="entry name" value="Carb_Metab_HTH_regulators"/>
</dbReference>
<evidence type="ECO:0000313" key="7">
    <source>
        <dbReference type="Proteomes" id="UP000318590"/>
    </source>
</evidence>
<dbReference type="InterPro" id="IPR037171">
    <property type="entry name" value="NagB/RpiA_transferase-like"/>
</dbReference>
<dbReference type="SUPFAM" id="SSF46785">
    <property type="entry name" value="Winged helix' DNA-binding domain"/>
    <property type="match status" value="1"/>
</dbReference>
<dbReference type="PANTHER" id="PTHR30363:SF4">
    <property type="entry name" value="GLYCEROL-3-PHOSPHATE REGULON REPRESSOR"/>
    <property type="match status" value="1"/>
</dbReference>
<dbReference type="PROSITE" id="PS51000">
    <property type="entry name" value="HTH_DEOR_2"/>
    <property type="match status" value="1"/>
</dbReference>
<evidence type="ECO:0000259" key="5">
    <source>
        <dbReference type="PROSITE" id="PS51000"/>
    </source>
</evidence>
<dbReference type="InterPro" id="IPR001034">
    <property type="entry name" value="DeoR_HTH"/>
</dbReference>
<dbReference type="InterPro" id="IPR018356">
    <property type="entry name" value="Tscrpt_reg_HTH_DeoR_CS"/>
</dbReference>
<dbReference type="Proteomes" id="UP000318590">
    <property type="component" value="Unassembled WGS sequence"/>
</dbReference>
<keyword evidence="7" id="KW-1185">Reference proteome</keyword>
<dbReference type="RefSeq" id="WP_142833423.1">
    <property type="nucleotide sequence ID" value="NZ_VFSV01000004.1"/>
</dbReference>
<evidence type="ECO:0000256" key="4">
    <source>
        <dbReference type="ARBA" id="ARBA00023163"/>
    </source>
</evidence>
<dbReference type="SUPFAM" id="SSF100950">
    <property type="entry name" value="NagB/RpiA/CoA transferase-like"/>
    <property type="match status" value="1"/>
</dbReference>
<evidence type="ECO:0000313" key="6">
    <source>
        <dbReference type="EMBL" id="TRD22843.1"/>
    </source>
</evidence>
<dbReference type="PRINTS" id="PR00037">
    <property type="entry name" value="HTHLACR"/>
</dbReference>
<dbReference type="OrthoDB" id="9814815at2"/>
<sequence>MGTKQVKRHDRIVQLVQERGSVSVGALADLLDVSTQTVRRDLDVLCDGETLRRMHGRIELAEDRLNTPFDQRAVHNLSGKTAIAAAVAAKIPDGATLAISIGSTAVAVAQALRDRRELTVITNNLGVAMALSGEVSNRIVLPGGELRLPDRDFIGADVIGFFGRYRTEYAIFGVAGVGLDGGLLEFHEAEIRAAQRMAQSARMSILAIDHSKFGRHAPALGGTITDVDLVVCDRPPTADFAPLVEGLGARIHFAEGPDRP</sequence>
<keyword evidence="2" id="KW-0805">Transcription regulation</keyword>
<feature type="domain" description="HTH deoR-type" evidence="5">
    <location>
        <begin position="5"/>
        <end position="60"/>
    </location>
</feature>
<keyword evidence="1" id="KW-0678">Repressor</keyword>
<dbReference type="InterPro" id="IPR014036">
    <property type="entry name" value="DeoR-like_C"/>
</dbReference>
<dbReference type="Pfam" id="PF00455">
    <property type="entry name" value="DeoRC"/>
    <property type="match status" value="1"/>
</dbReference>
<dbReference type="InterPro" id="IPR036388">
    <property type="entry name" value="WH-like_DNA-bd_sf"/>
</dbReference>
<dbReference type="Pfam" id="PF08220">
    <property type="entry name" value="HTH_DeoR"/>
    <property type="match status" value="1"/>
</dbReference>
<accession>A0A547Q910</accession>
<organism evidence="6 7">
    <name type="scientific">Palleronia caenipelagi</name>
    <dbReference type="NCBI Taxonomy" id="2489174"/>
    <lineage>
        <taxon>Bacteria</taxon>
        <taxon>Pseudomonadati</taxon>
        <taxon>Pseudomonadota</taxon>
        <taxon>Alphaproteobacteria</taxon>
        <taxon>Rhodobacterales</taxon>
        <taxon>Roseobacteraceae</taxon>
        <taxon>Palleronia</taxon>
    </lineage>
</organism>
<dbReference type="Gene3D" id="3.30.750.70">
    <property type="entry name" value="4-hydroxybutyrate coenzyme like domains"/>
    <property type="match status" value="1"/>
</dbReference>
<dbReference type="SMART" id="SM01134">
    <property type="entry name" value="DeoRC"/>
    <property type="match status" value="1"/>
</dbReference>
<keyword evidence="4" id="KW-0804">Transcription</keyword>
<keyword evidence="3" id="KW-0238">DNA-binding</keyword>
<dbReference type="SMART" id="SM00420">
    <property type="entry name" value="HTH_DEOR"/>
    <property type="match status" value="1"/>
</dbReference>
<protein>
    <submittedName>
        <fullName evidence="6">DeoR/GlpR transcriptional regulator</fullName>
    </submittedName>
</protein>
<dbReference type="PROSITE" id="PS00894">
    <property type="entry name" value="HTH_DEOR_1"/>
    <property type="match status" value="1"/>
</dbReference>
<proteinExistence type="predicted"/>
<dbReference type="EMBL" id="VFSV01000004">
    <property type="protein sequence ID" value="TRD22843.1"/>
    <property type="molecule type" value="Genomic_DNA"/>
</dbReference>
<evidence type="ECO:0000256" key="3">
    <source>
        <dbReference type="ARBA" id="ARBA00023125"/>
    </source>
</evidence>